<comment type="caution">
    <text evidence="2">The sequence shown here is derived from an EMBL/GenBank/DDBJ whole genome shotgun (WGS) entry which is preliminary data.</text>
</comment>
<reference evidence="3" key="1">
    <citation type="submission" date="2017-09" db="EMBL/GenBank/DDBJ databases">
        <title>Depth-based differentiation of microbial function through sediment-hosted aquifers and enrichment of novel symbionts in the deep terrestrial subsurface.</title>
        <authorList>
            <person name="Probst A.J."/>
            <person name="Ladd B."/>
            <person name="Jarett J.K."/>
            <person name="Geller-Mcgrath D.E."/>
            <person name="Sieber C.M.K."/>
            <person name="Emerson J.B."/>
            <person name="Anantharaman K."/>
            <person name="Thomas B.C."/>
            <person name="Malmstrom R."/>
            <person name="Stieglmeier M."/>
            <person name="Klingl A."/>
            <person name="Woyke T."/>
            <person name="Ryan C.M."/>
            <person name="Banfield J.F."/>
        </authorList>
    </citation>
    <scope>NUCLEOTIDE SEQUENCE [LARGE SCALE GENOMIC DNA]</scope>
</reference>
<evidence type="ECO:0000313" key="2">
    <source>
        <dbReference type="EMBL" id="PIW95927.1"/>
    </source>
</evidence>
<accession>A0A2M7IMH4</accession>
<protein>
    <submittedName>
        <fullName evidence="2">IS4 family transposase</fullName>
    </submittedName>
</protein>
<gene>
    <name evidence="2" type="ORF">COZ84_00920</name>
</gene>
<sequence length="141" mass="16658">MHQGKFIFAQITEFVAWYLFDQCVDRYKGNSKVRQLNCRDQFLAMMFGQLTNLRSLRGIVLCLNAHAKQLYHLGFRTDKFVLSTLTRADENRDWRIYRDLAQLLIKKARKLYLDDHNFDIDLKGALYILDSTVIELCLSVF</sequence>
<dbReference type="AlphaFoldDB" id="A0A2M7IMH4"/>
<name>A0A2M7IMH4_9BACT</name>
<feature type="non-terminal residue" evidence="2">
    <location>
        <position position="141"/>
    </location>
</feature>
<dbReference type="InterPro" id="IPR025399">
    <property type="entry name" value="DUF4372"/>
</dbReference>
<organism evidence="2 3">
    <name type="scientific">Candidatus Kuenenbacteria bacterium CG_4_8_14_3_um_filter_39_15</name>
    <dbReference type="NCBI Taxonomy" id="1974615"/>
    <lineage>
        <taxon>Bacteria</taxon>
        <taxon>Candidatus Kueneniibacteriota</taxon>
    </lineage>
</organism>
<proteinExistence type="predicted"/>
<evidence type="ECO:0000259" key="1">
    <source>
        <dbReference type="Pfam" id="PF14294"/>
    </source>
</evidence>
<dbReference type="Pfam" id="PF14294">
    <property type="entry name" value="DUF4372"/>
    <property type="match status" value="1"/>
</dbReference>
<evidence type="ECO:0000313" key="3">
    <source>
        <dbReference type="Proteomes" id="UP000229931"/>
    </source>
</evidence>
<feature type="domain" description="DUF4372" evidence="1">
    <location>
        <begin position="4"/>
        <end position="76"/>
    </location>
</feature>
<dbReference type="EMBL" id="PFHP01000016">
    <property type="protein sequence ID" value="PIW95927.1"/>
    <property type="molecule type" value="Genomic_DNA"/>
</dbReference>
<dbReference type="Proteomes" id="UP000229931">
    <property type="component" value="Unassembled WGS sequence"/>
</dbReference>